<keyword evidence="2" id="KW-1185">Reference proteome</keyword>
<name>A0ABQ6JS90_9MICO</name>
<evidence type="ECO:0000313" key="1">
    <source>
        <dbReference type="EMBL" id="GMA90839.1"/>
    </source>
</evidence>
<comment type="caution">
    <text evidence="1">The sequence shown here is derived from an EMBL/GenBank/DDBJ whole genome shotgun (WGS) entry which is preliminary data.</text>
</comment>
<organism evidence="1 2">
    <name type="scientific">Homoserinibacter gongjuensis</name>
    <dbReference type="NCBI Taxonomy" id="1162968"/>
    <lineage>
        <taxon>Bacteria</taxon>
        <taxon>Bacillati</taxon>
        <taxon>Actinomycetota</taxon>
        <taxon>Actinomycetes</taxon>
        <taxon>Micrococcales</taxon>
        <taxon>Microbacteriaceae</taxon>
        <taxon>Homoserinibacter</taxon>
    </lineage>
</organism>
<proteinExistence type="predicted"/>
<accession>A0ABQ6JS90</accession>
<sequence>MRGPAGLHDLDRRDLGVEFDGELDPQLAPQTRLDRELVVDAVTANGPGHDEPHVRVGARVVEPAQQRDEADAVGRVLEGRDRLRGGAVDPHAPGARDTHIRHVDAVDGCRHLAAGPRPRLGGRPQRDRRVVQERLPAGGLVCTHPDDLHCSFPRCAEPDPVDSPGSPGNITPTI</sequence>
<gene>
    <name evidence="1" type="ORF">GCM10025869_13680</name>
</gene>
<protein>
    <submittedName>
        <fullName evidence="1">Uncharacterized protein</fullName>
    </submittedName>
</protein>
<dbReference type="Proteomes" id="UP001157069">
    <property type="component" value="Unassembled WGS sequence"/>
</dbReference>
<dbReference type="EMBL" id="BSVA01000001">
    <property type="protein sequence ID" value="GMA90839.1"/>
    <property type="molecule type" value="Genomic_DNA"/>
</dbReference>
<reference evidence="2" key="1">
    <citation type="journal article" date="2019" name="Int. J. Syst. Evol. Microbiol.">
        <title>The Global Catalogue of Microorganisms (GCM) 10K type strain sequencing project: providing services to taxonomists for standard genome sequencing and annotation.</title>
        <authorList>
            <consortium name="The Broad Institute Genomics Platform"/>
            <consortium name="The Broad Institute Genome Sequencing Center for Infectious Disease"/>
            <person name="Wu L."/>
            <person name="Ma J."/>
        </authorList>
    </citation>
    <scope>NUCLEOTIDE SEQUENCE [LARGE SCALE GENOMIC DNA]</scope>
    <source>
        <strain evidence="2">NBRC 108755</strain>
    </source>
</reference>
<evidence type="ECO:0000313" key="2">
    <source>
        <dbReference type="Proteomes" id="UP001157069"/>
    </source>
</evidence>